<evidence type="ECO:0000313" key="2">
    <source>
        <dbReference type="EMBL" id="KAK7949206.1"/>
    </source>
</evidence>
<organism evidence="2 3">
    <name type="scientific">Apiospora aurea</name>
    <dbReference type="NCBI Taxonomy" id="335848"/>
    <lineage>
        <taxon>Eukaryota</taxon>
        <taxon>Fungi</taxon>
        <taxon>Dikarya</taxon>
        <taxon>Ascomycota</taxon>
        <taxon>Pezizomycotina</taxon>
        <taxon>Sordariomycetes</taxon>
        <taxon>Xylariomycetidae</taxon>
        <taxon>Amphisphaeriales</taxon>
        <taxon>Apiosporaceae</taxon>
        <taxon>Apiospora</taxon>
    </lineage>
</organism>
<sequence>MLGRNIVVLISFLVSALAVPLTAKDAIHDTPLVVRTGLQQDEDAVQSNYDKRAVSDQDEDVSFGNYDKRSVSHQGEDAFFGNYDKRAVSGQD</sequence>
<dbReference type="Proteomes" id="UP001391051">
    <property type="component" value="Unassembled WGS sequence"/>
</dbReference>
<keyword evidence="1" id="KW-0732">Signal</keyword>
<proteinExistence type="predicted"/>
<evidence type="ECO:0000313" key="3">
    <source>
        <dbReference type="Proteomes" id="UP001391051"/>
    </source>
</evidence>
<protein>
    <submittedName>
        <fullName evidence="2">Uncharacterized protein</fullName>
    </submittedName>
</protein>
<gene>
    <name evidence="2" type="ORF">PG986_010092</name>
</gene>
<evidence type="ECO:0000256" key="1">
    <source>
        <dbReference type="SAM" id="SignalP"/>
    </source>
</evidence>
<keyword evidence="3" id="KW-1185">Reference proteome</keyword>
<dbReference type="GeneID" id="92079376"/>
<feature type="signal peptide" evidence="1">
    <location>
        <begin position="1"/>
        <end position="18"/>
    </location>
</feature>
<dbReference type="EMBL" id="JAQQWE010000006">
    <property type="protein sequence ID" value="KAK7949206.1"/>
    <property type="molecule type" value="Genomic_DNA"/>
</dbReference>
<feature type="chain" id="PRO_5045044442" evidence="1">
    <location>
        <begin position="19"/>
        <end position="92"/>
    </location>
</feature>
<name>A0ABR1Q9H5_9PEZI</name>
<comment type="caution">
    <text evidence="2">The sequence shown here is derived from an EMBL/GenBank/DDBJ whole genome shotgun (WGS) entry which is preliminary data.</text>
</comment>
<accession>A0ABR1Q9H5</accession>
<dbReference type="RefSeq" id="XP_066698712.1">
    <property type="nucleotide sequence ID" value="XM_066846314.1"/>
</dbReference>
<reference evidence="2 3" key="1">
    <citation type="submission" date="2023-01" db="EMBL/GenBank/DDBJ databases">
        <title>Analysis of 21 Apiospora genomes using comparative genomics revels a genus with tremendous synthesis potential of carbohydrate active enzymes and secondary metabolites.</title>
        <authorList>
            <person name="Sorensen T."/>
        </authorList>
    </citation>
    <scope>NUCLEOTIDE SEQUENCE [LARGE SCALE GENOMIC DNA]</scope>
    <source>
        <strain evidence="2 3">CBS 24483</strain>
    </source>
</reference>